<organism evidence="1 2">
    <name type="scientific">Orbilia oligospora</name>
    <name type="common">Nematode-trapping fungus</name>
    <name type="synonym">Arthrobotrys oligospora</name>
    <dbReference type="NCBI Taxonomy" id="2813651"/>
    <lineage>
        <taxon>Eukaryota</taxon>
        <taxon>Fungi</taxon>
        <taxon>Dikarya</taxon>
        <taxon>Ascomycota</taxon>
        <taxon>Pezizomycotina</taxon>
        <taxon>Orbiliomycetes</taxon>
        <taxon>Orbiliales</taxon>
        <taxon>Orbiliaceae</taxon>
        <taxon>Orbilia</taxon>
    </lineage>
</organism>
<dbReference type="EMBL" id="WIQW01000015">
    <property type="protein sequence ID" value="KAF3104877.1"/>
    <property type="molecule type" value="Genomic_DNA"/>
</dbReference>
<reference evidence="1 2" key="1">
    <citation type="submission" date="2019-06" db="EMBL/GenBank/DDBJ databases">
        <authorList>
            <person name="Palmer J.M."/>
        </authorList>
    </citation>
    <scope>NUCLEOTIDE SEQUENCE [LARGE SCALE GENOMIC DNA]</scope>
    <source>
        <strain evidence="1 2">TWF102</strain>
    </source>
</reference>
<name>A0A7C8JHL9_ORBOL</name>
<evidence type="ECO:0000313" key="1">
    <source>
        <dbReference type="EMBL" id="KAF3104877.1"/>
    </source>
</evidence>
<protein>
    <submittedName>
        <fullName evidence="1">Uncharacterized protein</fullName>
    </submittedName>
</protein>
<gene>
    <name evidence="1" type="ORF">TWF102_002642</name>
</gene>
<comment type="caution">
    <text evidence="1">The sequence shown here is derived from an EMBL/GenBank/DDBJ whole genome shotgun (WGS) entry which is preliminary data.</text>
</comment>
<proteinExistence type="predicted"/>
<sequence>MPILCIDRGRDHECTVPVAGKTETMQEYMARVWLFEDPPAALPALSCPCPPCHVPSRKPEVGFFLINQQAGQCGAGLLDLNILQEVLNLNRSVCCIISFWGGSLKGDFSAAAQLNLYFPPLLTSSTPTTSPTDPNQVPSASWRIVNDLLLSFGPTSDTRHHPQLTIDQHSLLSQLTEL</sequence>
<dbReference type="Proteomes" id="UP000475325">
    <property type="component" value="Unassembled WGS sequence"/>
</dbReference>
<evidence type="ECO:0000313" key="2">
    <source>
        <dbReference type="Proteomes" id="UP000475325"/>
    </source>
</evidence>
<dbReference type="AlphaFoldDB" id="A0A7C8JHL9"/>
<accession>A0A7C8JHL9</accession>